<keyword evidence="2" id="KW-0238">DNA-binding</keyword>
<dbReference type="Pfam" id="PF00532">
    <property type="entry name" value="Peripla_BP_1"/>
    <property type="match status" value="1"/>
</dbReference>
<comment type="caution">
    <text evidence="5">The sequence shown here is derived from an EMBL/GenBank/DDBJ whole genome shotgun (WGS) entry which is preliminary data.</text>
</comment>
<evidence type="ECO:0000259" key="4">
    <source>
        <dbReference type="PROSITE" id="PS50949"/>
    </source>
</evidence>
<evidence type="ECO:0000313" key="6">
    <source>
        <dbReference type="Proteomes" id="UP000229740"/>
    </source>
</evidence>
<dbReference type="AlphaFoldDB" id="A0A2G6E733"/>
<dbReference type="SUPFAM" id="SSF46785">
    <property type="entry name" value="Winged helix' DNA-binding domain"/>
    <property type="match status" value="1"/>
</dbReference>
<dbReference type="SUPFAM" id="SSF53822">
    <property type="entry name" value="Periplasmic binding protein-like I"/>
    <property type="match status" value="1"/>
</dbReference>
<dbReference type="InterPro" id="IPR028082">
    <property type="entry name" value="Peripla_BP_I"/>
</dbReference>
<organism evidence="5 6">
    <name type="scientific">candidate division KSB3 bacterium</name>
    <dbReference type="NCBI Taxonomy" id="2044937"/>
    <lineage>
        <taxon>Bacteria</taxon>
        <taxon>candidate division KSB3</taxon>
    </lineage>
</organism>
<dbReference type="Gene3D" id="3.40.50.2300">
    <property type="match status" value="2"/>
</dbReference>
<protein>
    <submittedName>
        <fullName evidence="5">GntR family transcriptional regulator</fullName>
    </submittedName>
</protein>
<dbReference type="CDD" id="cd06267">
    <property type="entry name" value="PBP1_LacI_sugar_binding-like"/>
    <property type="match status" value="1"/>
</dbReference>
<dbReference type="InterPro" id="IPR036388">
    <property type="entry name" value="WH-like_DNA-bd_sf"/>
</dbReference>
<name>A0A2G6E733_9BACT</name>
<gene>
    <name evidence="5" type="ORF">CSB45_05790</name>
</gene>
<keyword evidence="1" id="KW-0805">Transcription regulation</keyword>
<dbReference type="InterPro" id="IPR000524">
    <property type="entry name" value="Tscrpt_reg_HTH_GntR"/>
</dbReference>
<dbReference type="PROSITE" id="PS50949">
    <property type="entry name" value="HTH_GNTR"/>
    <property type="match status" value="1"/>
</dbReference>
<feature type="domain" description="HTH gntR-type" evidence="4">
    <location>
        <begin position="39"/>
        <end position="108"/>
    </location>
</feature>
<dbReference type="InterPro" id="IPR001761">
    <property type="entry name" value="Peripla_BP/Lac1_sug-bd_dom"/>
</dbReference>
<evidence type="ECO:0000256" key="2">
    <source>
        <dbReference type="ARBA" id="ARBA00023125"/>
    </source>
</evidence>
<dbReference type="GO" id="GO:0003700">
    <property type="term" value="F:DNA-binding transcription factor activity"/>
    <property type="evidence" value="ECO:0007669"/>
    <property type="project" value="InterPro"/>
</dbReference>
<proteinExistence type="predicted"/>
<reference evidence="5 6" key="1">
    <citation type="submission" date="2017-10" db="EMBL/GenBank/DDBJ databases">
        <title>Novel microbial diversity and functional potential in the marine mammal oral microbiome.</title>
        <authorList>
            <person name="Dudek N.K."/>
            <person name="Sun C.L."/>
            <person name="Burstein D."/>
            <person name="Kantor R.S."/>
            <person name="Aliaga Goltsman D.S."/>
            <person name="Bik E.M."/>
            <person name="Thomas B.C."/>
            <person name="Banfield J.F."/>
            <person name="Relman D.A."/>
        </authorList>
    </citation>
    <scope>NUCLEOTIDE SEQUENCE [LARGE SCALE GENOMIC DNA]</scope>
    <source>
        <strain evidence="5">DOLZORAL124_49_17</strain>
    </source>
</reference>
<evidence type="ECO:0000256" key="1">
    <source>
        <dbReference type="ARBA" id="ARBA00023015"/>
    </source>
</evidence>
<dbReference type="PANTHER" id="PTHR30146:SF154">
    <property type="entry name" value="TRANSCRIPTION REGULATOR, MEMBER OF GALR FAMILY"/>
    <property type="match status" value="1"/>
</dbReference>
<dbReference type="Gene3D" id="1.10.10.10">
    <property type="entry name" value="Winged helix-like DNA-binding domain superfamily/Winged helix DNA-binding domain"/>
    <property type="match status" value="1"/>
</dbReference>
<dbReference type="Proteomes" id="UP000229740">
    <property type="component" value="Unassembled WGS sequence"/>
</dbReference>
<evidence type="ECO:0000256" key="3">
    <source>
        <dbReference type="ARBA" id="ARBA00023163"/>
    </source>
</evidence>
<dbReference type="CDD" id="cd07377">
    <property type="entry name" value="WHTH_GntR"/>
    <property type="match status" value="1"/>
</dbReference>
<dbReference type="Pfam" id="PF00392">
    <property type="entry name" value="GntR"/>
    <property type="match status" value="1"/>
</dbReference>
<accession>A0A2G6E733</accession>
<keyword evidence="3" id="KW-0804">Transcription</keyword>
<dbReference type="SMART" id="SM00345">
    <property type="entry name" value="HTH_GNTR"/>
    <property type="match status" value="1"/>
</dbReference>
<sequence length="401" mass="46056">MITYFFVDRALRALSEIQMVSIFGHTINFHLVIESIVSSPKYHQVKEFIRSNIQQGVWAYGEKIPSQAELEKHCNVSRITVKRAIADLLAQSILEHLPGRKGLFVKNSCPYPKVQTRLIAVAIDDVRDTFGAEMLRGIEDFLWEKQFHTLLCNSDRDFKKVEHYFESLAQQHVAGVIFSPVIDEGYVDNNIKILRLLDRYRLPFVLIDRYIPEYLTHYVVTSHRESSKRLTMQLLRNGHRRILLAKGLACSSMNDRVAGYLDAHREFGLKADERLIVAVNDNLLWPHAEPDEIERVKMRILAAGAFTVFQALNCRILRAGIDVLLDLGVAVGEQVQLALHDDTSRLYPPYTDNMLHVVQPSYQMGWEAAKVLFEDIQQPKQKTVHVVLHSELRFPIVSQES</sequence>
<dbReference type="EMBL" id="PDPS01000025">
    <property type="protein sequence ID" value="PID57737.1"/>
    <property type="molecule type" value="Genomic_DNA"/>
</dbReference>
<dbReference type="PANTHER" id="PTHR30146">
    <property type="entry name" value="LACI-RELATED TRANSCRIPTIONAL REPRESSOR"/>
    <property type="match status" value="1"/>
</dbReference>
<dbReference type="InterPro" id="IPR036390">
    <property type="entry name" value="WH_DNA-bd_sf"/>
</dbReference>
<dbReference type="GO" id="GO:0000976">
    <property type="term" value="F:transcription cis-regulatory region binding"/>
    <property type="evidence" value="ECO:0007669"/>
    <property type="project" value="TreeGrafter"/>
</dbReference>
<evidence type="ECO:0000313" key="5">
    <source>
        <dbReference type="EMBL" id="PID57737.1"/>
    </source>
</evidence>